<dbReference type="EMBL" id="JABVXQ010000005">
    <property type="protein sequence ID" value="KAF6109571.1"/>
    <property type="molecule type" value="Genomic_DNA"/>
</dbReference>
<accession>A0A834EA66</accession>
<dbReference type="Gene3D" id="3.60.20.10">
    <property type="entry name" value="Glutamine Phosphoribosylpyrophosphate, subunit 1, domain 1"/>
    <property type="match status" value="1"/>
</dbReference>
<dbReference type="AlphaFoldDB" id="A0A834EA66"/>
<organism evidence="1 2">
    <name type="scientific">Phyllostomus discolor</name>
    <name type="common">pale spear-nosed bat</name>
    <dbReference type="NCBI Taxonomy" id="89673"/>
    <lineage>
        <taxon>Eukaryota</taxon>
        <taxon>Metazoa</taxon>
        <taxon>Chordata</taxon>
        <taxon>Craniata</taxon>
        <taxon>Vertebrata</taxon>
        <taxon>Euteleostomi</taxon>
        <taxon>Mammalia</taxon>
        <taxon>Eutheria</taxon>
        <taxon>Laurasiatheria</taxon>
        <taxon>Chiroptera</taxon>
        <taxon>Yangochiroptera</taxon>
        <taxon>Phyllostomidae</taxon>
        <taxon>Phyllostominae</taxon>
        <taxon>Phyllostomus</taxon>
    </lineage>
</organism>
<dbReference type="SUPFAM" id="SSF56235">
    <property type="entry name" value="N-terminal nucleophile aminohydrolases (Ntn hydrolases)"/>
    <property type="match status" value="1"/>
</dbReference>
<proteinExistence type="predicted"/>
<name>A0A834EA66_9CHIR</name>
<comment type="caution">
    <text evidence="1">The sequence shown here is derived from an EMBL/GenBank/DDBJ whole genome shotgun (WGS) entry which is preliminary data.</text>
</comment>
<dbReference type="Proteomes" id="UP000664940">
    <property type="component" value="Unassembled WGS sequence"/>
</dbReference>
<evidence type="ECO:0000313" key="1">
    <source>
        <dbReference type="EMBL" id="KAF6109571.1"/>
    </source>
</evidence>
<evidence type="ECO:0000313" key="2">
    <source>
        <dbReference type="Proteomes" id="UP000664940"/>
    </source>
</evidence>
<gene>
    <name evidence="1" type="ORF">HJG60_010839</name>
</gene>
<sequence length="121" mass="13737">MIMESVTWAVSNLALQFGEDADLGIMSRPFGVALCFRGADEKGLQLFHIDPSEIFIEFDAQAIQMLFIEFDAQASQMLWLCFRGYKDLLAKHLAQVYDSERSHQIFAHRPQTSNGGEAEYN</sequence>
<protein>
    <submittedName>
        <fullName evidence="1">Uncharacterized protein</fullName>
    </submittedName>
</protein>
<reference evidence="1 2" key="1">
    <citation type="journal article" date="2020" name="Nature">
        <title>Six reference-quality genomes reveal evolution of bat adaptations.</title>
        <authorList>
            <person name="Jebb D."/>
            <person name="Huang Z."/>
            <person name="Pippel M."/>
            <person name="Hughes G.M."/>
            <person name="Lavrichenko K."/>
            <person name="Devanna P."/>
            <person name="Winkler S."/>
            <person name="Jermiin L.S."/>
            <person name="Skirmuntt E.C."/>
            <person name="Katzourakis A."/>
            <person name="Burkitt-Gray L."/>
            <person name="Ray D.A."/>
            <person name="Sullivan K.A.M."/>
            <person name="Roscito J.G."/>
            <person name="Kirilenko B.M."/>
            <person name="Davalos L.M."/>
            <person name="Corthals A.P."/>
            <person name="Power M.L."/>
            <person name="Jones G."/>
            <person name="Ransome R.D."/>
            <person name="Dechmann D.K.N."/>
            <person name="Locatelli A.G."/>
            <person name="Puechmaille S.J."/>
            <person name="Fedrigo O."/>
            <person name="Jarvis E.D."/>
            <person name="Hiller M."/>
            <person name="Vernes S.C."/>
            <person name="Myers E.W."/>
            <person name="Teeling E.C."/>
        </authorList>
    </citation>
    <scope>NUCLEOTIDE SEQUENCE [LARGE SCALE GENOMIC DNA]</scope>
    <source>
        <strain evidence="1">Bat1K_MPI-CBG_1</strain>
    </source>
</reference>
<dbReference type="InterPro" id="IPR029055">
    <property type="entry name" value="Ntn_hydrolases_N"/>
</dbReference>